<dbReference type="SUPFAM" id="SSF56024">
    <property type="entry name" value="Phospholipase D/nuclease"/>
    <property type="match status" value="2"/>
</dbReference>
<comment type="catalytic activity">
    <reaction evidence="1">
        <text>a 1,2-diacyl-sn-glycero-3-phosphocholine + H2O = a 1,2-diacyl-sn-glycero-3-phosphate + choline + H(+)</text>
        <dbReference type="Rhea" id="RHEA:14445"/>
        <dbReference type="ChEBI" id="CHEBI:15354"/>
        <dbReference type="ChEBI" id="CHEBI:15377"/>
        <dbReference type="ChEBI" id="CHEBI:15378"/>
        <dbReference type="ChEBI" id="CHEBI:57643"/>
        <dbReference type="ChEBI" id="CHEBI:58608"/>
        <dbReference type="EC" id="3.1.4.4"/>
    </reaction>
</comment>
<evidence type="ECO:0000256" key="7">
    <source>
        <dbReference type="SAM" id="MobiDB-lite"/>
    </source>
</evidence>
<keyword evidence="4" id="KW-0378">Hydrolase</keyword>
<dbReference type="CDD" id="cd09130">
    <property type="entry name" value="PLDc_unchar2_2"/>
    <property type="match status" value="1"/>
</dbReference>
<name>A0A385TVZ1_PAELA</name>
<evidence type="ECO:0000256" key="4">
    <source>
        <dbReference type="ARBA" id="ARBA00022801"/>
    </source>
</evidence>
<dbReference type="PANTHER" id="PTHR43856">
    <property type="entry name" value="CARDIOLIPIN HYDROLASE"/>
    <property type="match status" value="1"/>
</dbReference>
<dbReference type="RefSeq" id="WP_119851347.1">
    <property type="nucleotide sequence ID" value="NZ_CP032412.1"/>
</dbReference>
<dbReference type="Proteomes" id="UP000266552">
    <property type="component" value="Chromosome"/>
</dbReference>
<evidence type="ECO:0000313" key="10">
    <source>
        <dbReference type="EMBL" id="AYB47986.1"/>
    </source>
</evidence>
<dbReference type="InterPro" id="IPR001736">
    <property type="entry name" value="PLipase_D/transphosphatidylase"/>
</dbReference>
<evidence type="ECO:0000256" key="1">
    <source>
        <dbReference type="ARBA" id="ARBA00000798"/>
    </source>
</evidence>
<dbReference type="AlphaFoldDB" id="A0A385TVZ1"/>
<evidence type="ECO:0000256" key="6">
    <source>
        <dbReference type="ARBA" id="ARBA00023098"/>
    </source>
</evidence>
<dbReference type="InterPro" id="IPR025202">
    <property type="entry name" value="PLD-like_dom"/>
</dbReference>
<reference evidence="10 11" key="1">
    <citation type="submission" date="2018-09" db="EMBL/GenBank/DDBJ databases">
        <title>Genome Sequence of Paenibacillus lautus Strain E7593-69, Azo Dye-Degrading Bacteria, Isolated from Commercial Tattoo Inks.</title>
        <authorList>
            <person name="Nho S.W."/>
            <person name="Kim S.-J."/>
            <person name="Kweon O."/>
            <person name="Cerniglia C.E."/>
        </authorList>
    </citation>
    <scope>NUCLEOTIDE SEQUENCE [LARGE SCALE GENOMIC DNA]</scope>
    <source>
        <strain evidence="10 11">E7593-69</strain>
    </source>
</reference>
<dbReference type="InterPro" id="IPR051406">
    <property type="entry name" value="PLD_domain"/>
</dbReference>
<dbReference type="EMBL" id="CP032412">
    <property type="protein sequence ID" value="AYB47986.1"/>
    <property type="molecule type" value="Genomic_DNA"/>
</dbReference>
<feature type="domain" description="PLD phosphodiesterase" evidence="9">
    <location>
        <begin position="232"/>
        <end position="258"/>
    </location>
</feature>
<feature type="region of interest" description="Disordered" evidence="7">
    <location>
        <begin position="1"/>
        <end position="25"/>
    </location>
</feature>
<dbReference type="PANTHER" id="PTHR43856:SF1">
    <property type="entry name" value="MITOCHONDRIAL CARDIOLIPIN HYDROLASE"/>
    <property type="match status" value="1"/>
</dbReference>
<keyword evidence="8" id="KW-0472">Membrane</keyword>
<evidence type="ECO:0000256" key="8">
    <source>
        <dbReference type="SAM" id="Phobius"/>
    </source>
</evidence>
<evidence type="ECO:0000256" key="3">
    <source>
        <dbReference type="ARBA" id="ARBA00012027"/>
    </source>
</evidence>
<dbReference type="GO" id="GO:0006793">
    <property type="term" value="P:phosphorus metabolic process"/>
    <property type="evidence" value="ECO:0007669"/>
    <property type="project" value="UniProtKB-ARBA"/>
</dbReference>
<keyword evidence="6" id="KW-0443">Lipid metabolism</keyword>
<evidence type="ECO:0000256" key="5">
    <source>
        <dbReference type="ARBA" id="ARBA00022963"/>
    </source>
</evidence>
<feature type="domain" description="PLD phosphodiesterase" evidence="9">
    <location>
        <begin position="408"/>
        <end position="439"/>
    </location>
</feature>
<dbReference type="Pfam" id="PF13091">
    <property type="entry name" value="PLDc_2"/>
    <property type="match status" value="1"/>
</dbReference>
<feature type="transmembrane region" description="Helical" evidence="8">
    <location>
        <begin position="34"/>
        <end position="52"/>
    </location>
</feature>
<dbReference type="SMART" id="SM00155">
    <property type="entry name" value="PLDc"/>
    <property type="match status" value="2"/>
</dbReference>
<evidence type="ECO:0000256" key="2">
    <source>
        <dbReference type="ARBA" id="ARBA00008664"/>
    </source>
</evidence>
<dbReference type="GO" id="GO:0016891">
    <property type="term" value="F:RNA endonuclease activity producing 5'-phosphomonoesters, hydrolytic mechanism"/>
    <property type="evidence" value="ECO:0007669"/>
    <property type="project" value="TreeGrafter"/>
</dbReference>
<dbReference type="GO" id="GO:0004630">
    <property type="term" value="F:phospholipase D activity"/>
    <property type="evidence" value="ECO:0007669"/>
    <property type="project" value="UniProtKB-EC"/>
</dbReference>
<evidence type="ECO:0000259" key="9">
    <source>
        <dbReference type="SMART" id="SM00155"/>
    </source>
</evidence>
<dbReference type="EC" id="3.1.4.4" evidence="3"/>
<keyword evidence="8" id="KW-0812">Transmembrane</keyword>
<sequence>MFYNRNSSNPPAPGPGTQPLPGNHAKSSRMRKTIFLGLVLLILWLIGVMIYHTHKPLPKGISYESPLYQSDVKMWIDLTYPGPDGQPVHDQEIGPRIGQIIDESRKFLVIDMFLFNGYAHKDQTFPEVSEELARRLVTHKKKYPDMDIFFITDEVNTGYGSYTPPEFESMKAAGIHVILTDVDRLRDSTPAYSAVWRTFIQWFGQSGKGTLPNLMATEAPDITVRSYLKLLNVKANHRKVVISENTALVTSANMHDASAFHSNIAFETSGDIIGDMLAAEQAAVNLTSPIKLPEYEPGSKPAVQPSGQPNGVDVRYLTEGKIYKYVLEAIEQSQPGDTLWMGMFYLADSKVMERLLQASDRGVDIRLILDPNQNAFGRDKIGIPNRPAAAELIQKSKGKISIRWYNTGTEQYHTKLMYIDKPAGKSIITGGSTNFTQRNLDDLNLENNLWIAAPQNHPLTRDLDRYFHRIWFNEDAQFSLGVDAYLGKTTWMKDILFKLQKSLGFTTF</sequence>
<keyword evidence="11" id="KW-1185">Reference proteome</keyword>
<dbReference type="Gene3D" id="3.30.870.10">
    <property type="entry name" value="Endonuclease Chain A"/>
    <property type="match status" value="2"/>
</dbReference>
<dbReference type="CDD" id="cd09129">
    <property type="entry name" value="PLDc_unchar2_1"/>
    <property type="match status" value="1"/>
</dbReference>
<evidence type="ECO:0000313" key="11">
    <source>
        <dbReference type="Proteomes" id="UP000266552"/>
    </source>
</evidence>
<protein>
    <recommendedName>
        <fullName evidence="3">phospholipase D</fullName>
        <ecNumber evidence="3">3.1.4.4</ecNumber>
    </recommendedName>
</protein>
<comment type="similarity">
    <text evidence="2">Belongs to the phospholipase D family.</text>
</comment>
<accession>A0A385TVZ1</accession>
<dbReference type="GO" id="GO:0016042">
    <property type="term" value="P:lipid catabolic process"/>
    <property type="evidence" value="ECO:0007669"/>
    <property type="project" value="UniProtKB-KW"/>
</dbReference>
<keyword evidence="8" id="KW-1133">Transmembrane helix</keyword>
<proteinExistence type="inferred from homology"/>
<gene>
    <name evidence="10" type="ORF">D5F53_32125</name>
</gene>
<organism evidence="10 11">
    <name type="scientific">Paenibacillus lautus</name>
    <name type="common">Bacillus lautus</name>
    <dbReference type="NCBI Taxonomy" id="1401"/>
    <lineage>
        <taxon>Bacteria</taxon>
        <taxon>Bacillati</taxon>
        <taxon>Bacillota</taxon>
        <taxon>Bacilli</taxon>
        <taxon>Bacillales</taxon>
        <taxon>Paenibacillaceae</taxon>
        <taxon>Paenibacillus</taxon>
    </lineage>
</organism>
<keyword evidence="5" id="KW-0442">Lipid degradation</keyword>
<dbReference type="KEGG" id="plw:D5F53_32125"/>